<gene>
    <name evidence="1" type="ORF">HUG15_19080</name>
</gene>
<dbReference type="AlphaFoldDB" id="A0A7T6Z5V0"/>
<organism evidence="1 2">
    <name type="scientific">Salicibibacter cibarius</name>
    <dbReference type="NCBI Taxonomy" id="2743000"/>
    <lineage>
        <taxon>Bacteria</taxon>
        <taxon>Bacillati</taxon>
        <taxon>Bacillota</taxon>
        <taxon>Bacilli</taxon>
        <taxon>Bacillales</taxon>
        <taxon>Bacillaceae</taxon>
        <taxon>Salicibibacter</taxon>
    </lineage>
</organism>
<dbReference type="EMBL" id="CP054705">
    <property type="protein sequence ID" value="QQK77476.1"/>
    <property type="molecule type" value="Genomic_DNA"/>
</dbReference>
<proteinExistence type="predicted"/>
<dbReference type="Proteomes" id="UP000595823">
    <property type="component" value="Chromosome"/>
</dbReference>
<name>A0A7T6Z5V0_9BACI</name>
<protein>
    <submittedName>
        <fullName evidence="1">Uncharacterized protein</fullName>
    </submittedName>
</protein>
<evidence type="ECO:0000313" key="1">
    <source>
        <dbReference type="EMBL" id="QQK77476.1"/>
    </source>
</evidence>
<reference evidence="1 2" key="1">
    <citation type="submission" date="2020-06" db="EMBL/GenBank/DDBJ databases">
        <title>Genomic analysis of Salicibibacter sp. NKC5-3.</title>
        <authorList>
            <person name="Oh Y.J."/>
        </authorList>
    </citation>
    <scope>NUCLEOTIDE SEQUENCE [LARGE SCALE GENOMIC DNA]</scope>
    <source>
        <strain evidence="1 2">NKC5-3</strain>
    </source>
</reference>
<evidence type="ECO:0000313" key="2">
    <source>
        <dbReference type="Proteomes" id="UP000595823"/>
    </source>
</evidence>
<keyword evidence="2" id="KW-1185">Reference proteome</keyword>
<dbReference type="KEGG" id="scia:HUG15_19080"/>
<dbReference type="RefSeq" id="WP_200124822.1">
    <property type="nucleotide sequence ID" value="NZ_CP054705.1"/>
</dbReference>
<sequence>MVPISIEKFVKMHCETNPDEEPKQLRENLKEAVADKKAGATCFNCEQEIWAIGSAIVYNGCFTCLTGDADSSEDYEIDDVCWS</sequence>
<accession>A0A7T6Z5V0</accession>